<evidence type="ECO:0000256" key="1">
    <source>
        <dbReference type="SAM" id="Coils"/>
    </source>
</evidence>
<reference evidence="2" key="2">
    <citation type="submission" date="2023-03" db="EMBL/GenBank/DDBJ databases">
        <authorList>
            <person name="Zhang Z."/>
        </authorList>
    </citation>
    <scope>NUCLEOTIDE SEQUENCE</scope>
    <source>
        <strain evidence="2">DSA</strain>
    </source>
</reference>
<reference evidence="2" key="1">
    <citation type="journal article" date="2023" name="J. Hazard. Mater.">
        <title>Anaerobic biodegradation of pyrene and benzo[a]pyrene by a new sulfate-reducing Desulforamulus aquiferis strain DSA.</title>
        <authorList>
            <person name="Zhang Z."/>
            <person name="Sun J."/>
            <person name="Gong X."/>
            <person name="Wang C."/>
            <person name="Wang H."/>
        </authorList>
    </citation>
    <scope>NUCLEOTIDE SEQUENCE</scope>
    <source>
        <strain evidence="2">DSA</strain>
    </source>
</reference>
<evidence type="ECO:0000313" key="2">
    <source>
        <dbReference type="EMBL" id="MDO7786093.1"/>
    </source>
</evidence>
<keyword evidence="3" id="KW-1185">Reference proteome</keyword>
<protein>
    <submittedName>
        <fullName evidence="2">Uncharacterized protein</fullName>
    </submittedName>
</protein>
<comment type="caution">
    <text evidence="2">The sequence shown here is derived from an EMBL/GenBank/DDBJ whole genome shotgun (WGS) entry which is preliminary data.</text>
</comment>
<organism evidence="2 3">
    <name type="scientific">Desulforamulus aquiferis</name>
    <dbReference type="NCBI Taxonomy" id="1397668"/>
    <lineage>
        <taxon>Bacteria</taxon>
        <taxon>Bacillati</taxon>
        <taxon>Bacillota</taxon>
        <taxon>Clostridia</taxon>
        <taxon>Eubacteriales</taxon>
        <taxon>Peptococcaceae</taxon>
        <taxon>Desulforamulus</taxon>
    </lineage>
</organism>
<dbReference type="RefSeq" id="WP_304540918.1">
    <property type="nucleotide sequence ID" value="NZ_JARPTC010000003.1"/>
</dbReference>
<proteinExistence type="predicted"/>
<sequence>MIKKEKQYLENLEDCFEQLKYDYESSQNMVKELEAKLEALKNLCRENLIEIPQLDEPF</sequence>
<dbReference type="Proteomes" id="UP001172911">
    <property type="component" value="Unassembled WGS sequence"/>
</dbReference>
<gene>
    <name evidence="2" type="ORF">P6N53_02515</name>
</gene>
<keyword evidence="1" id="KW-0175">Coiled coil</keyword>
<accession>A0AAW7Z9I9</accession>
<evidence type="ECO:0000313" key="3">
    <source>
        <dbReference type="Proteomes" id="UP001172911"/>
    </source>
</evidence>
<dbReference type="EMBL" id="JARPTC010000003">
    <property type="protein sequence ID" value="MDO7786093.1"/>
    <property type="molecule type" value="Genomic_DNA"/>
</dbReference>
<name>A0AAW7Z9I9_9FIRM</name>
<feature type="coiled-coil region" evidence="1">
    <location>
        <begin position="16"/>
        <end position="50"/>
    </location>
</feature>
<dbReference type="AlphaFoldDB" id="A0AAW7Z9I9"/>